<feature type="region of interest" description="Disordered" evidence="1">
    <location>
        <begin position="1"/>
        <end position="35"/>
    </location>
</feature>
<dbReference type="GO" id="GO:0005198">
    <property type="term" value="F:structural molecule activity"/>
    <property type="evidence" value="ECO:0007669"/>
    <property type="project" value="InterPro"/>
</dbReference>
<reference evidence="2 3" key="1">
    <citation type="journal article" date="2017" name="Genome Announc.">
        <title>Draft Genome Sequence of a Sporulating and Motile Strain of Lachnotalea glycerini Isolated from Water in Quebec City, Canada.</title>
        <authorList>
            <person name="Maheux A.F."/>
            <person name="Boudreau D.K."/>
            <person name="Berube E."/>
            <person name="Boissinot M."/>
            <person name="Raymond F."/>
            <person name="Brodeur S."/>
            <person name="Corbeil J."/>
            <person name="Isabel S."/>
            <person name="Omar R.F."/>
            <person name="Bergeron M.G."/>
        </authorList>
    </citation>
    <scope>NUCLEOTIDE SEQUENCE [LARGE SCALE GENOMIC DNA]</scope>
    <source>
        <strain evidence="2 3">CCRI-19302</strain>
    </source>
</reference>
<evidence type="ECO:0000256" key="1">
    <source>
        <dbReference type="SAM" id="MobiDB-lite"/>
    </source>
</evidence>
<name>A0A371JC45_9FIRM</name>
<feature type="compositionally biased region" description="Polar residues" evidence="1">
    <location>
        <begin position="1"/>
        <end position="33"/>
    </location>
</feature>
<dbReference type="AlphaFoldDB" id="A0A371JC45"/>
<dbReference type="GO" id="GO:0019068">
    <property type="term" value="P:virion assembly"/>
    <property type="evidence" value="ECO:0007669"/>
    <property type="project" value="InterPro"/>
</dbReference>
<evidence type="ECO:0000313" key="3">
    <source>
        <dbReference type="Proteomes" id="UP000216411"/>
    </source>
</evidence>
<dbReference type="OrthoDB" id="9770450at2"/>
<dbReference type="EMBL" id="NOKA02000041">
    <property type="protein sequence ID" value="RDY30329.1"/>
    <property type="molecule type" value="Genomic_DNA"/>
</dbReference>
<gene>
    <name evidence="2" type="ORF">CG710_015305</name>
</gene>
<accession>A0A371JC45</accession>
<comment type="caution">
    <text evidence="2">The sequence shown here is derived from an EMBL/GenBank/DDBJ whole genome shotgun (WGS) entry which is preliminary data.</text>
</comment>
<keyword evidence="3" id="KW-1185">Reference proteome</keyword>
<sequence>MLRDISITNSGYDESGASRTKNSMKGWNANSKSPQEDIDKNVSILRQRSRSLFTSAPIAVSAIKTSRTNIVGTGLRLRATVDADMLGMSHEKATEWNKKTQREFKLWADSKFCDSTLQNNFYELQQLVELSYLMNGDVGAIVQYDTKKKPCIPYGLKIHLVEADKICTPHSYGYVDLNAKASNGNRIYNGVEIDDKGAVQAYYICNAYPNSMTEANKEWKRVRAFNQVTGLPNVLMVYESERPEQYRGVPFLAPVIESIKQLTRYSEAEIMAAVINGFFTVFITTEKNPSEMLFGGVGEESQGDNLSDVGDYGLGPGMINILEPGEDIKMADPSRPTGNFDSFTSAYAKYIGAALELPCELLLKSFTNSYSASKAALEEAWKAFKMKRSWLANDFCQPIYEIFLHEAIGIGRIKAPGFFLDPLVKKAYCKAEWNGPAKGMLDPLKEVNAAEKRIKIGISTREIETIEQTGGDFDTNIQQLKYENKLMNEVIEKDEIKEADSIVE</sequence>
<dbReference type="NCBIfam" id="TIGR01539">
    <property type="entry name" value="portal_lambda"/>
    <property type="match status" value="1"/>
</dbReference>
<evidence type="ECO:0000313" key="2">
    <source>
        <dbReference type="EMBL" id="RDY30329.1"/>
    </source>
</evidence>
<dbReference type="Proteomes" id="UP000216411">
    <property type="component" value="Unassembled WGS sequence"/>
</dbReference>
<dbReference type="InterPro" id="IPR006429">
    <property type="entry name" value="Phage_lambda_portal"/>
</dbReference>
<proteinExistence type="predicted"/>
<dbReference type="Pfam" id="PF05136">
    <property type="entry name" value="Phage_portal_2"/>
    <property type="match status" value="1"/>
</dbReference>
<protein>
    <submittedName>
        <fullName evidence="2">Phage portal protein</fullName>
    </submittedName>
</protein>
<organism evidence="2 3">
    <name type="scientific">Lachnotalea glycerini</name>
    <dbReference type="NCBI Taxonomy" id="1763509"/>
    <lineage>
        <taxon>Bacteria</taxon>
        <taxon>Bacillati</taxon>
        <taxon>Bacillota</taxon>
        <taxon>Clostridia</taxon>
        <taxon>Lachnospirales</taxon>
        <taxon>Lachnospiraceae</taxon>
        <taxon>Lachnotalea</taxon>
    </lineage>
</organism>